<comment type="caution">
    <text evidence="1">The sequence shown here is derived from an EMBL/GenBank/DDBJ whole genome shotgun (WGS) entry which is preliminary data.</text>
</comment>
<organism evidence="1 2">
    <name type="scientific">Castilleja foliolosa</name>
    <dbReference type="NCBI Taxonomy" id="1961234"/>
    <lineage>
        <taxon>Eukaryota</taxon>
        <taxon>Viridiplantae</taxon>
        <taxon>Streptophyta</taxon>
        <taxon>Embryophyta</taxon>
        <taxon>Tracheophyta</taxon>
        <taxon>Spermatophyta</taxon>
        <taxon>Magnoliopsida</taxon>
        <taxon>eudicotyledons</taxon>
        <taxon>Gunneridae</taxon>
        <taxon>Pentapetalae</taxon>
        <taxon>asterids</taxon>
        <taxon>lamiids</taxon>
        <taxon>Lamiales</taxon>
        <taxon>Orobanchaceae</taxon>
        <taxon>Pedicularideae</taxon>
        <taxon>Castillejinae</taxon>
        <taxon>Castilleja</taxon>
    </lineage>
</organism>
<name>A0ABD3CF61_9LAMI</name>
<sequence>MYKDETERVAQACYPSEYKSAGGGGIQRSTRLA</sequence>
<keyword evidence="2" id="KW-1185">Reference proteome</keyword>
<accession>A0ABD3CF61</accession>
<reference evidence="2" key="1">
    <citation type="journal article" date="2024" name="IScience">
        <title>Strigolactones Initiate the Formation of Haustorium-like Structures in Castilleja.</title>
        <authorList>
            <person name="Buerger M."/>
            <person name="Peterson D."/>
            <person name="Chory J."/>
        </authorList>
    </citation>
    <scope>NUCLEOTIDE SEQUENCE [LARGE SCALE GENOMIC DNA]</scope>
</reference>
<protein>
    <submittedName>
        <fullName evidence="1">Uncharacterized protein</fullName>
    </submittedName>
</protein>
<evidence type="ECO:0000313" key="2">
    <source>
        <dbReference type="Proteomes" id="UP001632038"/>
    </source>
</evidence>
<dbReference type="EMBL" id="JAVIJP010000036">
    <property type="protein sequence ID" value="KAL3628233.1"/>
    <property type="molecule type" value="Genomic_DNA"/>
</dbReference>
<dbReference type="AlphaFoldDB" id="A0ABD3CF61"/>
<gene>
    <name evidence="1" type="ORF">CASFOL_027279</name>
</gene>
<evidence type="ECO:0000313" key="1">
    <source>
        <dbReference type="EMBL" id="KAL3628233.1"/>
    </source>
</evidence>
<dbReference type="Proteomes" id="UP001632038">
    <property type="component" value="Unassembled WGS sequence"/>
</dbReference>
<proteinExistence type="predicted"/>